<name>A0A1I3GMQ2_9RHOB</name>
<dbReference type="PANTHER" id="PTHR32089">
    <property type="entry name" value="METHYL-ACCEPTING CHEMOTAXIS PROTEIN MCPB"/>
    <property type="match status" value="1"/>
</dbReference>
<protein>
    <submittedName>
        <fullName evidence="5">Methyl-accepting chemotaxis protein</fullName>
    </submittedName>
</protein>
<feature type="domain" description="Methyl-accepting transducer" evidence="4">
    <location>
        <begin position="22"/>
        <end position="258"/>
    </location>
</feature>
<dbReference type="OrthoDB" id="2489132at2"/>
<keyword evidence="1 3" id="KW-0807">Transducer</keyword>
<dbReference type="SMART" id="SM00283">
    <property type="entry name" value="MA"/>
    <property type="match status" value="1"/>
</dbReference>
<dbReference type="PROSITE" id="PS50111">
    <property type="entry name" value="CHEMOTAXIS_TRANSDUC_2"/>
    <property type="match status" value="1"/>
</dbReference>
<proteinExistence type="inferred from homology"/>
<dbReference type="PANTHER" id="PTHR32089:SF112">
    <property type="entry name" value="LYSOZYME-LIKE PROTEIN-RELATED"/>
    <property type="match status" value="1"/>
</dbReference>
<evidence type="ECO:0000256" key="2">
    <source>
        <dbReference type="ARBA" id="ARBA00029447"/>
    </source>
</evidence>
<organism evidence="5 6">
    <name type="scientific">Jannaschia pohangensis</name>
    <dbReference type="NCBI Taxonomy" id="390807"/>
    <lineage>
        <taxon>Bacteria</taxon>
        <taxon>Pseudomonadati</taxon>
        <taxon>Pseudomonadota</taxon>
        <taxon>Alphaproteobacteria</taxon>
        <taxon>Rhodobacterales</taxon>
        <taxon>Roseobacteraceae</taxon>
        <taxon>Jannaschia</taxon>
    </lineage>
</organism>
<dbReference type="GO" id="GO:0006935">
    <property type="term" value="P:chemotaxis"/>
    <property type="evidence" value="ECO:0007669"/>
    <property type="project" value="InterPro"/>
</dbReference>
<dbReference type="STRING" id="390807.SAMN04488095_0257"/>
<dbReference type="GO" id="GO:0007165">
    <property type="term" value="P:signal transduction"/>
    <property type="evidence" value="ECO:0007669"/>
    <property type="project" value="UniProtKB-KW"/>
</dbReference>
<dbReference type="RefSeq" id="WP_092776260.1">
    <property type="nucleotide sequence ID" value="NZ_FORA01000001.1"/>
</dbReference>
<dbReference type="Proteomes" id="UP000199110">
    <property type="component" value="Unassembled WGS sequence"/>
</dbReference>
<dbReference type="EMBL" id="FORA01000001">
    <property type="protein sequence ID" value="SFI24719.1"/>
    <property type="molecule type" value="Genomic_DNA"/>
</dbReference>
<keyword evidence="6" id="KW-1185">Reference proteome</keyword>
<dbReference type="Gene3D" id="1.10.287.950">
    <property type="entry name" value="Methyl-accepting chemotaxis protein"/>
    <property type="match status" value="1"/>
</dbReference>
<dbReference type="SUPFAM" id="SSF58104">
    <property type="entry name" value="Methyl-accepting chemotaxis protein (MCP) signaling domain"/>
    <property type="match status" value="1"/>
</dbReference>
<dbReference type="Pfam" id="PF00015">
    <property type="entry name" value="MCPsignal"/>
    <property type="match status" value="1"/>
</dbReference>
<evidence type="ECO:0000313" key="5">
    <source>
        <dbReference type="EMBL" id="SFI24719.1"/>
    </source>
</evidence>
<evidence type="ECO:0000256" key="3">
    <source>
        <dbReference type="PROSITE-ProRule" id="PRU00284"/>
    </source>
</evidence>
<dbReference type="InterPro" id="IPR004089">
    <property type="entry name" value="MCPsignal_dom"/>
</dbReference>
<comment type="similarity">
    <text evidence="2">Belongs to the methyl-accepting chemotaxis (MCP) protein family.</text>
</comment>
<dbReference type="GO" id="GO:0004888">
    <property type="term" value="F:transmembrane signaling receptor activity"/>
    <property type="evidence" value="ECO:0007669"/>
    <property type="project" value="InterPro"/>
</dbReference>
<accession>A0A1I3GMQ2</accession>
<reference evidence="5 6" key="1">
    <citation type="submission" date="2016-10" db="EMBL/GenBank/DDBJ databases">
        <authorList>
            <person name="de Groot N.N."/>
        </authorList>
    </citation>
    <scope>NUCLEOTIDE SEQUENCE [LARGE SCALE GENOMIC DNA]</scope>
    <source>
        <strain evidence="5 6">DSM 19073</strain>
    </source>
</reference>
<evidence type="ECO:0000313" key="6">
    <source>
        <dbReference type="Proteomes" id="UP000199110"/>
    </source>
</evidence>
<gene>
    <name evidence="5" type="ORF">SAMN04488095_0257</name>
</gene>
<dbReference type="AlphaFoldDB" id="A0A1I3GMQ2"/>
<dbReference type="PRINTS" id="PR00260">
    <property type="entry name" value="CHEMTRNSDUCR"/>
</dbReference>
<dbReference type="GO" id="GO:0016020">
    <property type="term" value="C:membrane"/>
    <property type="evidence" value="ECO:0007669"/>
    <property type="project" value="InterPro"/>
</dbReference>
<evidence type="ECO:0000259" key="4">
    <source>
        <dbReference type="PROSITE" id="PS50111"/>
    </source>
</evidence>
<sequence>MQQTVTRIARPELADNSSLTDQIAPLGYLVSDLNAFIDGIDQTAQANLVQLETLRSAGQAVEAAIDTLKTGFVGLHGTAQATEKAAQERLEAITANGARYSRLSEWGASIAPRTEKLDQVLREIVASNREIARIARQVNILAVNASIEAARAGAAGRGFAVVAEAVNDLSRKTAVAASGIATSIASLEDWTRDMRQESEAMAPEFTAGMAIAAQTRTSVEGIAADMTAARARIEDMDATVTRLVKSEGEARASSDIIESSARQMATNVSEARNRAGQMMDSCESLLQRAAEVEPSKADGGFIDHAKSVAARISAAFEAGLSDGSITAAALFDLRHDPIPGTNPQQHMAPHTAFTDRVVPQIIEEALNYDERTTFCAPCDRHGYIATHNARFSKPQTSDPAWNAANSRNRRIFNDRTGQRAGANRAPFLMQVYRRDMGAEGMVMMKDISVPIMVRGRHWGGLRLGYRT</sequence>
<evidence type="ECO:0000256" key="1">
    <source>
        <dbReference type="ARBA" id="ARBA00023224"/>
    </source>
</evidence>
<dbReference type="InterPro" id="IPR004090">
    <property type="entry name" value="Chemotax_Me-accpt_rcpt"/>
</dbReference>